<reference evidence="1 2" key="2">
    <citation type="submission" date="2015-09" db="EMBL/GenBank/DDBJ databases">
        <title>Draft genome sequence of Xanthomonas oryzae pv. USA str. X11-5A.</title>
        <authorList>
            <person name="Knight B.M."/>
            <person name="Roberts D.P."/>
            <person name="Lin D."/>
            <person name="Hari K."/>
            <person name="Fletcher J."/>
            <person name="Melcher U."/>
            <person name="Blagden T."/>
            <person name="Winegar R.A."/>
        </authorList>
    </citation>
    <scope>NUCLEOTIDE SEQUENCE [LARGE SCALE GENOMIC DNA]</scope>
    <source>
        <strain evidence="1 2">X11-5A</strain>
    </source>
</reference>
<organism evidence="1 2">
    <name type="scientific">Xanthomonas oryzae</name>
    <dbReference type="NCBI Taxonomy" id="347"/>
    <lineage>
        <taxon>Bacteria</taxon>
        <taxon>Pseudomonadati</taxon>
        <taxon>Pseudomonadota</taxon>
        <taxon>Gammaproteobacteria</taxon>
        <taxon>Lysobacterales</taxon>
        <taxon>Lysobacteraceae</taxon>
        <taxon>Xanthomonas</taxon>
    </lineage>
</organism>
<accession>A0AAP1EYN5</accession>
<protein>
    <submittedName>
        <fullName evidence="1">Uncharacterized protein</fullName>
    </submittedName>
</protein>
<dbReference type="RefSeq" id="WP_019301693.1">
    <property type="nucleotide sequence ID" value="NZ_CP036251.1"/>
</dbReference>
<proteinExistence type="predicted"/>
<name>A0AAP1EYN5_9XANT</name>
<sequence length="66" mass="7314">MSKYPSKGIDMDLIDQFQTLDTRLLLAMHHGDVDALAVARRELAMRGVDGTGRWVGFVQAAERLGL</sequence>
<dbReference type="AlphaFoldDB" id="A0AAP1EYN5"/>
<dbReference type="EMBL" id="LHUJ01000198">
    <property type="protein sequence ID" value="KOR44268.1"/>
    <property type="molecule type" value="Genomic_DNA"/>
</dbReference>
<reference evidence="1 2" key="1">
    <citation type="submission" date="2015-07" db="EMBL/GenBank/DDBJ databases">
        <authorList>
            <consortium name="Consortium for Microbial Forensics and Genomics (microFORGE)"/>
            <person name="Knight B.M."/>
            <person name="Roberts D.P."/>
            <person name="Lin D."/>
            <person name="Hari K."/>
            <person name="Fletcher J."/>
            <person name="Melcher U."/>
            <person name="Blagden T."/>
            <person name="Winegar R.A."/>
        </authorList>
    </citation>
    <scope>NUCLEOTIDE SEQUENCE [LARGE SCALE GENOMIC DNA]</scope>
    <source>
        <strain evidence="1 2">X11-5A</strain>
    </source>
</reference>
<gene>
    <name evidence="1" type="ORF">ADT25_10960</name>
</gene>
<evidence type="ECO:0000313" key="2">
    <source>
        <dbReference type="Proteomes" id="UP000036790"/>
    </source>
</evidence>
<evidence type="ECO:0000313" key="1">
    <source>
        <dbReference type="EMBL" id="KOR44268.1"/>
    </source>
</evidence>
<dbReference type="Proteomes" id="UP000036790">
    <property type="component" value="Unassembled WGS sequence"/>
</dbReference>
<comment type="caution">
    <text evidence="1">The sequence shown here is derived from an EMBL/GenBank/DDBJ whole genome shotgun (WGS) entry which is preliminary data.</text>
</comment>